<dbReference type="AlphaFoldDB" id="A0A7C1K3Z5"/>
<gene>
    <name evidence="8" type="ORF">ENP47_01175</name>
</gene>
<dbReference type="InterPro" id="IPR000994">
    <property type="entry name" value="Pept_M24"/>
</dbReference>
<proteinExistence type="inferred from homology"/>
<accession>A0A7C1K3Z5</accession>
<dbReference type="Pfam" id="PF01321">
    <property type="entry name" value="Creatinase_N"/>
    <property type="match status" value="1"/>
</dbReference>
<evidence type="ECO:0000256" key="3">
    <source>
        <dbReference type="ARBA" id="ARBA00022801"/>
    </source>
</evidence>
<comment type="caution">
    <text evidence="8">The sequence shown here is derived from an EMBL/GenBank/DDBJ whole genome shotgun (WGS) entry which is preliminary data.</text>
</comment>
<dbReference type="SUPFAM" id="SSF55920">
    <property type="entry name" value="Creatinase/aminopeptidase"/>
    <property type="match status" value="1"/>
</dbReference>
<dbReference type="GO" id="GO:0004177">
    <property type="term" value="F:aminopeptidase activity"/>
    <property type="evidence" value="ECO:0007669"/>
    <property type="project" value="UniProtKB-KW"/>
</dbReference>
<keyword evidence="4" id="KW-0482">Metalloprotease</keyword>
<feature type="domain" description="Peptidase M24" evidence="6">
    <location>
        <begin position="146"/>
        <end position="349"/>
    </location>
</feature>
<evidence type="ECO:0000256" key="1">
    <source>
        <dbReference type="ARBA" id="ARBA00022670"/>
    </source>
</evidence>
<dbReference type="InterPro" id="IPR029149">
    <property type="entry name" value="Creatin/AminoP/Spt16_N"/>
</dbReference>
<evidence type="ECO:0000259" key="7">
    <source>
        <dbReference type="Pfam" id="PF01321"/>
    </source>
</evidence>
<dbReference type="InterPro" id="IPR001131">
    <property type="entry name" value="Peptidase_M24B_aminopep-P_CS"/>
</dbReference>
<keyword evidence="2 5" id="KW-0479">Metal-binding</keyword>
<feature type="domain" description="Creatinase N-terminal" evidence="7">
    <location>
        <begin position="8"/>
        <end position="138"/>
    </location>
</feature>
<dbReference type="Gene3D" id="3.40.350.10">
    <property type="entry name" value="Creatinase/prolidase N-terminal domain"/>
    <property type="match status" value="1"/>
</dbReference>
<dbReference type="PANTHER" id="PTHR46112:SF3">
    <property type="entry name" value="AMINOPEPTIDASE YPDF"/>
    <property type="match status" value="1"/>
</dbReference>
<comment type="similarity">
    <text evidence="5">Belongs to the peptidase M24B family.</text>
</comment>
<name>A0A7C1K3Z5_THERO</name>
<keyword evidence="1" id="KW-0645">Protease</keyword>
<reference evidence="8" key="1">
    <citation type="journal article" date="2020" name="mSystems">
        <title>Genome- and Community-Level Interaction Insights into Carbon Utilization and Element Cycling Functions of Hydrothermarchaeota in Hydrothermal Sediment.</title>
        <authorList>
            <person name="Zhou Z."/>
            <person name="Liu Y."/>
            <person name="Xu W."/>
            <person name="Pan J."/>
            <person name="Luo Z.H."/>
            <person name="Li M."/>
        </authorList>
    </citation>
    <scope>NUCLEOTIDE SEQUENCE [LARGE SCALE GENOMIC DNA]</scope>
    <source>
        <strain evidence="8">SpSt-222</strain>
    </source>
</reference>
<keyword evidence="8" id="KW-0031">Aminopeptidase</keyword>
<dbReference type="InterPro" id="IPR050659">
    <property type="entry name" value="Peptidase_M24B"/>
</dbReference>
<evidence type="ECO:0000256" key="4">
    <source>
        <dbReference type="ARBA" id="ARBA00023049"/>
    </source>
</evidence>
<dbReference type="GO" id="GO:0006508">
    <property type="term" value="P:proteolysis"/>
    <property type="evidence" value="ECO:0007669"/>
    <property type="project" value="UniProtKB-KW"/>
</dbReference>
<evidence type="ECO:0000259" key="6">
    <source>
        <dbReference type="Pfam" id="PF00557"/>
    </source>
</evidence>
<dbReference type="EMBL" id="DSJL01000001">
    <property type="protein sequence ID" value="HEF64217.1"/>
    <property type="molecule type" value="Genomic_DNA"/>
</dbReference>
<dbReference type="GO" id="GO:0046872">
    <property type="term" value="F:metal ion binding"/>
    <property type="evidence" value="ECO:0007669"/>
    <property type="project" value="UniProtKB-KW"/>
</dbReference>
<sequence>MRTELEHRLARSRSLLAQHGIDAALIGPSADFRYLTGQPASPSERLLALVLPCDGELVLVVPELEAPRFAEVGVGTVLRWKDGEDPLQLLASQLERFAAHTIGVNDEFWAAFLLPLQERLPNRRFVRVSPLLQTLRIVKSPAELALLREAVARVDAAWARFCASEQLVGRTERQIAWRLTELLLEAGLDHVEFCIVASGPNAASPHHSTSDRIVQPGDPVVIDIGGPYQGYYADMTRTPVACSLRDPDFAAAYEAVLEAQQAAFAAMRPGVPCEEIDQIARDVLAQHGLAEAFIHRLGHGLGLSVHEPPYLVQGNRDVLQPGMVVTDEPGVYFPNRWGLRIEDVVIITEEGAERLTASPHELLELP</sequence>
<organism evidence="8">
    <name type="scientific">Thermomicrobium roseum</name>
    <dbReference type="NCBI Taxonomy" id="500"/>
    <lineage>
        <taxon>Bacteria</taxon>
        <taxon>Pseudomonadati</taxon>
        <taxon>Thermomicrobiota</taxon>
        <taxon>Thermomicrobia</taxon>
        <taxon>Thermomicrobiales</taxon>
        <taxon>Thermomicrobiaceae</taxon>
        <taxon>Thermomicrobium</taxon>
    </lineage>
</organism>
<dbReference type="SUPFAM" id="SSF53092">
    <property type="entry name" value="Creatinase/prolidase N-terminal domain"/>
    <property type="match status" value="1"/>
</dbReference>
<dbReference type="Pfam" id="PF00557">
    <property type="entry name" value="Peptidase_M24"/>
    <property type="match status" value="1"/>
</dbReference>
<dbReference type="Gene3D" id="3.90.230.10">
    <property type="entry name" value="Creatinase/methionine aminopeptidase superfamily"/>
    <property type="match status" value="1"/>
</dbReference>
<dbReference type="CDD" id="cd01092">
    <property type="entry name" value="APP-like"/>
    <property type="match status" value="1"/>
</dbReference>
<evidence type="ECO:0000256" key="2">
    <source>
        <dbReference type="ARBA" id="ARBA00022723"/>
    </source>
</evidence>
<dbReference type="PANTHER" id="PTHR46112">
    <property type="entry name" value="AMINOPEPTIDASE"/>
    <property type="match status" value="1"/>
</dbReference>
<protein>
    <submittedName>
        <fullName evidence="8">Aminopeptidase P family protein</fullName>
    </submittedName>
</protein>
<dbReference type="GO" id="GO:0008237">
    <property type="term" value="F:metallopeptidase activity"/>
    <property type="evidence" value="ECO:0007669"/>
    <property type="project" value="UniProtKB-KW"/>
</dbReference>
<dbReference type="InterPro" id="IPR000587">
    <property type="entry name" value="Creatinase_N"/>
</dbReference>
<keyword evidence="3" id="KW-0378">Hydrolase</keyword>
<dbReference type="InterPro" id="IPR036005">
    <property type="entry name" value="Creatinase/aminopeptidase-like"/>
</dbReference>
<evidence type="ECO:0000313" key="8">
    <source>
        <dbReference type="EMBL" id="HEF64217.1"/>
    </source>
</evidence>
<evidence type="ECO:0000256" key="5">
    <source>
        <dbReference type="RuleBase" id="RU000590"/>
    </source>
</evidence>
<dbReference type="PROSITE" id="PS00491">
    <property type="entry name" value="PROLINE_PEPTIDASE"/>
    <property type="match status" value="1"/>
</dbReference>